<reference evidence="1 2" key="1">
    <citation type="submission" date="2020-12" db="EMBL/GenBank/DDBJ databases">
        <title>Bacterial novel species Pedobacter sp. SD-b isolated from soil.</title>
        <authorList>
            <person name="Jung H.-Y."/>
        </authorList>
    </citation>
    <scope>NUCLEOTIDE SEQUENCE [LARGE SCALE GENOMIC DNA]</scope>
    <source>
        <strain evidence="1 2">SD-b</strain>
    </source>
</reference>
<protein>
    <submittedName>
        <fullName evidence="1">TIGR02594 family protein</fullName>
    </submittedName>
</protein>
<organism evidence="1 2">
    <name type="scientific">Pedobacter segetis</name>
    <dbReference type="NCBI Taxonomy" id="2793069"/>
    <lineage>
        <taxon>Bacteria</taxon>
        <taxon>Pseudomonadati</taxon>
        <taxon>Bacteroidota</taxon>
        <taxon>Sphingobacteriia</taxon>
        <taxon>Sphingobacteriales</taxon>
        <taxon>Sphingobacteriaceae</taxon>
        <taxon>Pedobacter</taxon>
    </lineage>
</organism>
<comment type="caution">
    <text evidence="1">The sequence shown here is derived from an EMBL/GenBank/DDBJ whole genome shotgun (WGS) entry which is preliminary data.</text>
</comment>
<dbReference type="RefSeq" id="WP_200586332.1">
    <property type="nucleotide sequence ID" value="NZ_JAEHFY010000014.1"/>
</dbReference>
<evidence type="ECO:0000313" key="2">
    <source>
        <dbReference type="Proteomes" id="UP000660024"/>
    </source>
</evidence>
<dbReference type="Proteomes" id="UP000660024">
    <property type="component" value="Unassembled WGS sequence"/>
</dbReference>
<accession>A0ABS1BL49</accession>
<keyword evidence="2" id="KW-1185">Reference proteome</keyword>
<dbReference type="InterPro" id="IPR013423">
    <property type="entry name" value="CHP02594"/>
</dbReference>
<dbReference type="EMBL" id="JAEHFY010000014">
    <property type="protein sequence ID" value="MBK0383528.1"/>
    <property type="molecule type" value="Genomic_DNA"/>
</dbReference>
<dbReference type="NCBIfam" id="TIGR02594">
    <property type="entry name" value="TIGR02594 family protein"/>
    <property type="match status" value="1"/>
</dbReference>
<sequence length="177" mass="19618">MNLLIPLQFQWLNALALPKMVTEALSHYGTLENKGADNNPDITKWAKELGGWESTYYTTDSIPWCGLFMAICAKRSGYAPPKDYLAAKSWANFGLKSDKPSLGDILVFTRDGGNHVALYVSEDEKNFQILGGNQSDAVKIISYPKSRLLTARTPIYKIARPSTAVPYNIDGIKKKVS</sequence>
<proteinExistence type="predicted"/>
<name>A0ABS1BL49_9SPHI</name>
<evidence type="ECO:0000313" key="1">
    <source>
        <dbReference type="EMBL" id="MBK0383528.1"/>
    </source>
</evidence>
<gene>
    <name evidence="1" type="ORF">I5M32_11225</name>
</gene>